<dbReference type="Pfam" id="PF00170">
    <property type="entry name" value="bZIP_1"/>
    <property type="match status" value="1"/>
</dbReference>
<comment type="caution">
    <text evidence="6">The sequence shown here is derived from an EMBL/GenBank/DDBJ whole genome shotgun (WGS) entry which is preliminary data.</text>
</comment>
<evidence type="ECO:0000313" key="7">
    <source>
        <dbReference type="Proteomes" id="UP001358586"/>
    </source>
</evidence>
<sequence>MEEVWKDISLASLSDHPVDSILSTRTKNPNFPSMILLDFLATPINKEPPTPRTSGVSSNDTSSTEGPAPFVPGTILSLKFGFGSACRCTESADPIRPNLEVNARAGVPAALSFSFSHNSGFRGFGSPKAFPSFCTKRAPKSSENSSDRRRKRMMKNRESAARSRARKQLELEVAHLQEENAKLRRQQEKILATRDQVPKKNTLSRTSTAPF</sequence>
<protein>
    <recommendedName>
        <fullName evidence="5">BZIP domain-containing protein</fullName>
    </recommendedName>
</protein>
<dbReference type="Gene3D" id="1.20.5.170">
    <property type="match status" value="1"/>
</dbReference>
<dbReference type="PANTHER" id="PTHR22952:SF450">
    <property type="entry name" value="PROTEIN FD-LIKE"/>
    <property type="match status" value="1"/>
</dbReference>
<dbReference type="InterPro" id="IPR046347">
    <property type="entry name" value="bZIP_sf"/>
</dbReference>
<evidence type="ECO:0000256" key="4">
    <source>
        <dbReference type="SAM" id="MobiDB-lite"/>
    </source>
</evidence>
<feature type="compositionally biased region" description="Basic and acidic residues" evidence="4">
    <location>
        <begin position="184"/>
        <end position="198"/>
    </location>
</feature>
<dbReference type="PROSITE" id="PS00036">
    <property type="entry name" value="BZIP_BASIC"/>
    <property type="match status" value="1"/>
</dbReference>
<dbReference type="PANTHER" id="PTHR22952">
    <property type="entry name" value="CAMP-RESPONSE ELEMENT BINDING PROTEIN-RELATED"/>
    <property type="match status" value="1"/>
</dbReference>
<keyword evidence="7" id="KW-1185">Reference proteome</keyword>
<dbReference type="InterPro" id="IPR043452">
    <property type="entry name" value="BZIP46-like"/>
</dbReference>
<reference evidence="6 7" key="1">
    <citation type="submission" date="2023-03" db="EMBL/GenBank/DDBJ databases">
        <title>WGS of Gossypium arboreum.</title>
        <authorList>
            <person name="Yu D."/>
        </authorList>
    </citation>
    <scope>NUCLEOTIDE SEQUENCE [LARGE SCALE GENOMIC DNA]</scope>
    <source>
        <tissue evidence="6">Leaf</tissue>
    </source>
</reference>
<keyword evidence="3" id="KW-0539">Nucleus</keyword>
<organism evidence="6 7">
    <name type="scientific">Gossypium arboreum</name>
    <name type="common">Tree cotton</name>
    <name type="synonym">Gossypium nanking</name>
    <dbReference type="NCBI Taxonomy" id="29729"/>
    <lineage>
        <taxon>Eukaryota</taxon>
        <taxon>Viridiplantae</taxon>
        <taxon>Streptophyta</taxon>
        <taxon>Embryophyta</taxon>
        <taxon>Tracheophyta</taxon>
        <taxon>Spermatophyta</taxon>
        <taxon>Magnoliopsida</taxon>
        <taxon>eudicotyledons</taxon>
        <taxon>Gunneridae</taxon>
        <taxon>Pentapetalae</taxon>
        <taxon>rosids</taxon>
        <taxon>malvids</taxon>
        <taxon>Malvales</taxon>
        <taxon>Malvaceae</taxon>
        <taxon>Malvoideae</taxon>
        <taxon>Gossypium</taxon>
    </lineage>
</organism>
<dbReference type="EMBL" id="JARKNE010000005">
    <property type="protein sequence ID" value="KAK5831627.1"/>
    <property type="molecule type" value="Genomic_DNA"/>
</dbReference>
<feature type="compositionally biased region" description="Polar residues" evidence="4">
    <location>
        <begin position="52"/>
        <end position="65"/>
    </location>
</feature>
<feature type="compositionally biased region" description="Basic and acidic residues" evidence="4">
    <location>
        <begin position="155"/>
        <end position="166"/>
    </location>
</feature>
<feature type="region of interest" description="Disordered" evidence="4">
    <location>
        <begin position="46"/>
        <end position="68"/>
    </location>
</feature>
<dbReference type="SMART" id="SM00338">
    <property type="entry name" value="BRLZ"/>
    <property type="match status" value="1"/>
</dbReference>
<evidence type="ECO:0000259" key="5">
    <source>
        <dbReference type="PROSITE" id="PS00036"/>
    </source>
</evidence>
<comment type="subcellular location">
    <subcellularLocation>
        <location evidence="1">Nucleus</location>
    </subcellularLocation>
</comment>
<evidence type="ECO:0000256" key="3">
    <source>
        <dbReference type="ARBA" id="ARBA00023242"/>
    </source>
</evidence>
<gene>
    <name evidence="6" type="ORF">PVK06_015425</name>
</gene>
<keyword evidence="2" id="KW-0238">DNA-binding</keyword>
<feature type="compositionally biased region" description="Polar residues" evidence="4">
    <location>
        <begin position="199"/>
        <end position="211"/>
    </location>
</feature>
<evidence type="ECO:0000256" key="2">
    <source>
        <dbReference type="ARBA" id="ARBA00023125"/>
    </source>
</evidence>
<proteinExistence type="predicted"/>
<evidence type="ECO:0000313" key="6">
    <source>
        <dbReference type="EMBL" id="KAK5831627.1"/>
    </source>
</evidence>
<dbReference type="InterPro" id="IPR004827">
    <property type="entry name" value="bZIP"/>
</dbReference>
<dbReference type="CDD" id="cd14707">
    <property type="entry name" value="bZIP_plant_BZIP46"/>
    <property type="match status" value="1"/>
</dbReference>
<dbReference type="Proteomes" id="UP001358586">
    <property type="component" value="Chromosome 5"/>
</dbReference>
<name>A0ABR0PXA8_GOSAR</name>
<dbReference type="SUPFAM" id="SSF57959">
    <property type="entry name" value="Leucine zipper domain"/>
    <property type="match status" value="1"/>
</dbReference>
<evidence type="ECO:0000256" key="1">
    <source>
        <dbReference type="ARBA" id="ARBA00004123"/>
    </source>
</evidence>
<accession>A0ABR0PXA8</accession>
<feature type="domain" description="BZIP" evidence="5">
    <location>
        <begin position="151"/>
        <end position="166"/>
    </location>
</feature>
<feature type="region of interest" description="Disordered" evidence="4">
    <location>
        <begin position="135"/>
        <end position="166"/>
    </location>
</feature>
<feature type="region of interest" description="Disordered" evidence="4">
    <location>
        <begin position="184"/>
        <end position="211"/>
    </location>
</feature>